<dbReference type="RefSeq" id="WP_193535785.1">
    <property type="nucleotide sequence ID" value="NZ_JADCLJ010000019.1"/>
</dbReference>
<reference evidence="1 2" key="1">
    <citation type="submission" date="2020-10" db="EMBL/GenBank/DDBJ databases">
        <title>Bacillus sp. HD4P25, an endophyte from a halophyte.</title>
        <authorList>
            <person name="Sun J.-Q."/>
        </authorList>
    </citation>
    <scope>NUCLEOTIDE SEQUENCE [LARGE SCALE GENOMIC DNA]</scope>
    <source>
        <strain evidence="1 2">YIM 93174</strain>
    </source>
</reference>
<name>A0ABR9QIF0_9BACI</name>
<sequence length="348" mass="42038">MTSQPYINNSNQHIFRPSPTHFKELINNQNMYHTSVLKEHIENQTIVNREISDKVRKNNLNLIDLATKHGNLHEQFELSITEQANRIKQLSSLVQENEQYLNSHLHGHDGKLHELQLKIGALQKASEEQDKINKNIYEDYQKVKSETEDKFKEQEKKLTPLYKFIEVQKKFNKKIFKRFKRLKKSDKEIREEQNDKMLPILDFIDKQKLLNTEVTDEYKGMKELQEELHLHYYNLEKEHLELVEKVLDQAKMYSQLIDNVENHEGLQRKFSEELLRHKEDDIELMEFIEEQKQVLNNLLDYLRQQEERYQILSGYIRNQENFNHKLFDYMCDQFERIETNTEEKTLSN</sequence>
<comment type="caution">
    <text evidence="1">The sequence shown here is derived from an EMBL/GenBank/DDBJ whole genome shotgun (WGS) entry which is preliminary data.</text>
</comment>
<protein>
    <submittedName>
        <fullName evidence="1">Uncharacterized protein</fullName>
    </submittedName>
</protein>
<dbReference type="Proteomes" id="UP001516662">
    <property type="component" value="Unassembled WGS sequence"/>
</dbReference>
<organism evidence="1 2">
    <name type="scientific">Litchfieldia luteola</name>
    <dbReference type="NCBI Taxonomy" id="682179"/>
    <lineage>
        <taxon>Bacteria</taxon>
        <taxon>Bacillati</taxon>
        <taxon>Bacillota</taxon>
        <taxon>Bacilli</taxon>
        <taxon>Bacillales</taxon>
        <taxon>Bacillaceae</taxon>
        <taxon>Litchfieldia</taxon>
    </lineage>
</organism>
<evidence type="ECO:0000313" key="1">
    <source>
        <dbReference type="EMBL" id="MBE4908265.1"/>
    </source>
</evidence>
<gene>
    <name evidence="1" type="ORF">IMZ08_09375</name>
</gene>
<evidence type="ECO:0000313" key="2">
    <source>
        <dbReference type="Proteomes" id="UP001516662"/>
    </source>
</evidence>
<dbReference type="EMBL" id="JADCLJ010000019">
    <property type="protein sequence ID" value="MBE4908265.1"/>
    <property type="molecule type" value="Genomic_DNA"/>
</dbReference>
<accession>A0ABR9QIF0</accession>
<proteinExistence type="predicted"/>
<keyword evidence="2" id="KW-1185">Reference proteome</keyword>